<name>A0A0F9JAZ8_9ZZZZ</name>
<feature type="compositionally biased region" description="Acidic residues" evidence="1">
    <location>
        <begin position="45"/>
        <end position="58"/>
    </location>
</feature>
<feature type="region of interest" description="Disordered" evidence="1">
    <location>
        <begin position="43"/>
        <end position="77"/>
    </location>
</feature>
<gene>
    <name evidence="2" type="ORF">LCGC14_1478190</name>
</gene>
<protein>
    <submittedName>
        <fullName evidence="2">Uncharacterized protein</fullName>
    </submittedName>
</protein>
<organism evidence="2">
    <name type="scientific">marine sediment metagenome</name>
    <dbReference type="NCBI Taxonomy" id="412755"/>
    <lineage>
        <taxon>unclassified sequences</taxon>
        <taxon>metagenomes</taxon>
        <taxon>ecological metagenomes</taxon>
    </lineage>
</organism>
<accession>A0A0F9JAZ8</accession>
<dbReference type="EMBL" id="LAZR01010472">
    <property type="protein sequence ID" value="KKM66733.1"/>
    <property type="molecule type" value="Genomic_DNA"/>
</dbReference>
<evidence type="ECO:0000256" key="1">
    <source>
        <dbReference type="SAM" id="MobiDB-lite"/>
    </source>
</evidence>
<feature type="compositionally biased region" description="Low complexity" evidence="1">
    <location>
        <begin position="66"/>
        <end position="77"/>
    </location>
</feature>
<comment type="caution">
    <text evidence="2">The sequence shown here is derived from an EMBL/GenBank/DDBJ whole genome shotgun (WGS) entry which is preliminary data.</text>
</comment>
<sequence>MDLRQVIDGVYQCMREANAACVNADEKTVRNCLLQAGDLIKSEVGGDDATSEDTPVEEETQKILGQDEQAAADAAGG</sequence>
<reference evidence="2" key="1">
    <citation type="journal article" date="2015" name="Nature">
        <title>Complex archaea that bridge the gap between prokaryotes and eukaryotes.</title>
        <authorList>
            <person name="Spang A."/>
            <person name="Saw J.H."/>
            <person name="Jorgensen S.L."/>
            <person name="Zaremba-Niedzwiedzka K."/>
            <person name="Martijn J."/>
            <person name="Lind A.E."/>
            <person name="van Eijk R."/>
            <person name="Schleper C."/>
            <person name="Guy L."/>
            <person name="Ettema T.J."/>
        </authorList>
    </citation>
    <scope>NUCLEOTIDE SEQUENCE</scope>
</reference>
<dbReference type="AlphaFoldDB" id="A0A0F9JAZ8"/>
<proteinExistence type="predicted"/>
<evidence type="ECO:0000313" key="2">
    <source>
        <dbReference type="EMBL" id="KKM66733.1"/>
    </source>
</evidence>